<dbReference type="SMART" id="SM00185">
    <property type="entry name" value="ARM"/>
    <property type="match status" value="3"/>
</dbReference>
<comment type="catalytic activity">
    <reaction evidence="3">
        <text>C-terminal L-alpha-aminoacyl-L-glutamyl-L-glutamyl-[tubulin] + H2O = C-terminal L-alpha-aminoacyl-L-glutamyl-[tubulin] + L-glutamate</text>
        <dbReference type="Rhea" id="RHEA:63792"/>
        <dbReference type="Rhea" id="RHEA-COMP:16435"/>
        <dbReference type="Rhea" id="RHEA-COMP:16436"/>
        <dbReference type="ChEBI" id="CHEBI:15377"/>
        <dbReference type="ChEBI" id="CHEBI:29985"/>
        <dbReference type="ChEBI" id="CHEBI:149555"/>
        <dbReference type="ChEBI" id="CHEBI:149556"/>
        <dbReference type="EC" id="3.4.17.24"/>
    </reaction>
    <physiologicalReaction direction="left-to-right" evidence="3">
        <dbReference type="Rhea" id="RHEA:63793"/>
    </physiologicalReaction>
</comment>
<feature type="repeat" description="ARM" evidence="5">
    <location>
        <begin position="88"/>
        <end position="127"/>
    </location>
</feature>
<name>A0A024TKN5_9STRA</name>
<organism evidence="9">
    <name type="scientific">Aphanomyces invadans</name>
    <dbReference type="NCBI Taxonomy" id="157072"/>
    <lineage>
        <taxon>Eukaryota</taxon>
        <taxon>Sar</taxon>
        <taxon>Stramenopiles</taxon>
        <taxon>Oomycota</taxon>
        <taxon>Saprolegniomycetes</taxon>
        <taxon>Saprolegniales</taxon>
        <taxon>Verrucalvaceae</taxon>
        <taxon>Aphanomyces</taxon>
    </lineage>
</organism>
<reference evidence="9" key="1">
    <citation type="submission" date="2013-12" db="EMBL/GenBank/DDBJ databases">
        <title>The Genome Sequence of Aphanomyces invadans NJM9701.</title>
        <authorList>
            <consortium name="The Broad Institute Genomics Platform"/>
            <person name="Russ C."/>
            <person name="Tyler B."/>
            <person name="van West P."/>
            <person name="Dieguez-Uribeondo J."/>
            <person name="Young S.K."/>
            <person name="Zeng Q."/>
            <person name="Gargeya S."/>
            <person name="Fitzgerald M."/>
            <person name="Abouelleil A."/>
            <person name="Alvarado L."/>
            <person name="Chapman S.B."/>
            <person name="Gainer-Dewar J."/>
            <person name="Goldberg J."/>
            <person name="Griggs A."/>
            <person name="Gujja S."/>
            <person name="Hansen M."/>
            <person name="Howarth C."/>
            <person name="Imamovic A."/>
            <person name="Ireland A."/>
            <person name="Larimer J."/>
            <person name="McCowan C."/>
            <person name="Murphy C."/>
            <person name="Pearson M."/>
            <person name="Poon T.W."/>
            <person name="Priest M."/>
            <person name="Roberts A."/>
            <person name="Saif S."/>
            <person name="Shea T."/>
            <person name="Sykes S."/>
            <person name="Wortman J."/>
            <person name="Nusbaum C."/>
            <person name="Birren B."/>
        </authorList>
    </citation>
    <scope>NUCLEOTIDE SEQUENCE [LARGE SCALE GENOMIC DNA]</scope>
    <source>
        <strain evidence="9">NJM9701</strain>
    </source>
</reference>
<dbReference type="PROSITE" id="PS52035">
    <property type="entry name" value="PEPTIDASE_M14"/>
    <property type="match status" value="1"/>
</dbReference>
<dbReference type="SUPFAM" id="SSF53187">
    <property type="entry name" value="Zn-dependent exopeptidases"/>
    <property type="match status" value="1"/>
</dbReference>
<dbReference type="EMBL" id="KI913985">
    <property type="protein sequence ID" value="ETV94603.1"/>
    <property type="molecule type" value="Genomic_DNA"/>
</dbReference>
<dbReference type="Pfam" id="PF00246">
    <property type="entry name" value="Peptidase_M14"/>
    <property type="match status" value="1"/>
</dbReference>
<dbReference type="InterPro" id="IPR011989">
    <property type="entry name" value="ARM-like"/>
</dbReference>
<dbReference type="Gene3D" id="3.40.630.10">
    <property type="entry name" value="Zn peptidases"/>
    <property type="match status" value="1"/>
</dbReference>
<protein>
    <recommendedName>
        <fullName evidence="4">tubulin-glutamate carboxypeptidase</fullName>
        <ecNumber evidence="4">3.4.17.24</ecNumber>
    </recommendedName>
</protein>
<dbReference type="InterPro" id="IPR016024">
    <property type="entry name" value="ARM-type_fold"/>
</dbReference>
<dbReference type="InterPro" id="IPR000834">
    <property type="entry name" value="Peptidase_M14"/>
</dbReference>
<comment type="cofactor">
    <cofactor evidence="1">
        <name>Zn(2+)</name>
        <dbReference type="ChEBI" id="CHEBI:29105"/>
    </cofactor>
</comment>
<feature type="compositionally biased region" description="Polar residues" evidence="7">
    <location>
        <begin position="1370"/>
        <end position="1393"/>
    </location>
</feature>
<evidence type="ECO:0000256" key="6">
    <source>
        <dbReference type="PROSITE-ProRule" id="PRU01379"/>
    </source>
</evidence>
<dbReference type="InterPro" id="IPR050821">
    <property type="entry name" value="Cytosolic_carboxypeptidase"/>
</dbReference>
<evidence type="ECO:0000256" key="2">
    <source>
        <dbReference type="ARBA" id="ARBA00005988"/>
    </source>
</evidence>
<dbReference type="EC" id="3.4.17.24" evidence="4"/>
<feature type="active site" description="Proton donor/acceptor" evidence="6">
    <location>
        <position position="1167"/>
    </location>
</feature>
<feature type="compositionally biased region" description="Acidic residues" evidence="7">
    <location>
        <begin position="560"/>
        <end position="587"/>
    </location>
</feature>
<dbReference type="SUPFAM" id="SSF48371">
    <property type="entry name" value="ARM repeat"/>
    <property type="match status" value="1"/>
</dbReference>
<dbReference type="Gene3D" id="1.25.10.10">
    <property type="entry name" value="Leucine-rich Repeat Variant"/>
    <property type="match status" value="2"/>
</dbReference>
<feature type="region of interest" description="Disordered" evidence="7">
    <location>
        <begin position="605"/>
        <end position="630"/>
    </location>
</feature>
<dbReference type="RefSeq" id="XP_008876918.1">
    <property type="nucleotide sequence ID" value="XM_008878696.1"/>
</dbReference>
<dbReference type="PROSITE" id="PS50176">
    <property type="entry name" value="ARM_REPEAT"/>
    <property type="match status" value="1"/>
</dbReference>
<feature type="domain" description="Peptidase M14" evidence="8">
    <location>
        <begin position="937"/>
        <end position="1203"/>
    </location>
</feature>
<evidence type="ECO:0000256" key="7">
    <source>
        <dbReference type="SAM" id="MobiDB-lite"/>
    </source>
</evidence>
<dbReference type="GeneID" id="20088914"/>
<feature type="region of interest" description="Disordered" evidence="7">
    <location>
        <begin position="1312"/>
        <end position="1338"/>
    </location>
</feature>
<evidence type="ECO:0000256" key="5">
    <source>
        <dbReference type="PROSITE-ProRule" id="PRU00259"/>
    </source>
</evidence>
<dbReference type="Gene3D" id="2.60.40.3120">
    <property type="match status" value="1"/>
</dbReference>
<evidence type="ECO:0000259" key="8">
    <source>
        <dbReference type="PROSITE" id="PS52035"/>
    </source>
</evidence>
<dbReference type="InterPro" id="IPR000225">
    <property type="entry name" value="Armadillo"/>
</dbReference>
<feature type="region of interest" description="Disordered" evidence="7">
    <location>
        <begin position="1362"/>
        <end position="1418"/>
    </location>
</feature>
<gene>
    <name evidence="9" type="ORF">H310_11864</name>
</gene>
<dbReference type="eggNOG" id="KOG3641">
    <property type="taxonomic scope" value="Eukaryota"/>
</dbReference>
<dbReference type="OrthoDB" id="10253041at2759"/>
<dbReference type="InterPro" id="IPR040626">
    <property type="entry name" value="Pepdidase_M14_N"/>
</dbReference>
<comment type="similarity">
    <text evidence="2 6">Belongs to the peptidase M14 family.</text>
</comment>
<dbReference type="PANTHER" id="PTHR12756:SF11">
    <property type="entry name" value="CYTOSOLIC CARBOXYPEPTIDASE 1"/>
    <property type="match status" value="1"/>
</dbReference>
<feature type="region of interest" description="Disordered" evidence="7">
    <location>
        <begin position="550"/>
        <end position="587"/>
    </location>
</feature>
<evidence type="ECO:0000313" key="9">
    <source>
        <dbReference type="EMBL" id="ETV94603.1"/>
    </source>
</evidence>
<dbReference type="GO" id="GO:0008270">
    <property type="term" value="F:zinc ion binding"/>
    <property type="evidence" value="ECO:0007669"/>
    <property type="project" value="InterPro"/>
</dbReference>
<feature type="compositionally biased region" description="Low complexity" evidence="7">
    <location>
        <begin position="1324"/>
        <end position="1338"/>
    </location>
</feature>
<evidence type="ECO:0000256" key="4">
    <source>
        <dbReference type="ARBA" id="ARBA00026108"/>
    </source>
</evidence>
<dbReference type="Pfam" id="PF18027">
    <property type="entry name" value="Pepdidase_M14_N"/>
    <property type="match status" value="1"/>
</dbReference>
<accession>A0A024TKN5</accession>
<dbReference type="PANTHER" id="PTHR12756">
    <property type="entry name" value="CYTOSOLIC CARBOXYPEPTIDASE"/>
    <property type="match status" value="1"/>
</dbReference>
<dbReference type="VEuPathDB" id="FungiDB:H310_11864"/>
<sequence>MSRVQALLNRMVEYASDPNTIKTCCGVLSILSRSEDKKTEIANAGLAIVLKAMNAHMANEDLVEAACDLLWTLAFNNKPVKASISAHGGIATLLRCVDVHRLNPALLRSALGTLSNLSQLADNQQHIGVGLPVVVAAMQLHVRNVDLLAFALDTLTSIIIGHDRNCRVVYDLGIIDFLLDVLKDYNQHASASRLAVVKSACHTLAIVCELQGVGKCIADAHGVAAIVAAMCAAAPLPTDVERIITVLLFRISKDPAVVPQMVHDGVVLVLFRVLANQRTGAMCSETLLATCHILCLMTQFASSHAVDLSPYVPVSSCHGDLLLRLAADNTAPLALSIFRLLAHLSRNPVPLPALVNVATMESMLALATLHGNPPEMLQLVLDVLVHLRRSMIAAQPLRSPEKSLAALLVAIRTFPEDIELLDQVFCVVTAYSLSDSSSHPRTVFGFIGAAMRCLSRYSSANWAPQCMIEACRFLLHVMGSKEGVDSMVSCGGVNILCQFNRDVFAAPADVPADLQKLLHAMCLRLETPFAGPSPTAPAVMKSEVVGEAAGCMPSGTQQHDDDDDEDEEDENPMEEDEEDEDEQDSDYTDELRVVDHPQVDDEAVAQCDHRSSPDDGAASAPPPCTAAPSSVVTADASTPLRPVTVPPAALVSYLIQTFAHPQDVVPSERSAATVSEHRYTYTSHSSGYHLPKHPLVRLPSGGAPQPPAATTLLTTCPVHNEPATSTFASSADMQQYIELRMAMRVALVQTNHADAQVVYQSTRPAGNASLASAVPTDVYPYAVGFPTSSDARRFGAPLTFDSEFDAGNLLRAVQVADTEFDLILRPDVHTTGYTQWFYFAVANAQPSVAYTFHIVNLYKPDSLFNTGLQPVVYSVQDASTDAIGWKRAGTDVCYYANPYKQPKQTKADDGHASTFFTMSFTLTFPRADDTYLIAHSYPYTMADHKWHLRQPPFQCADVVRKSVLCRTLGQQDCDVLSITDFAYTHDALETRPVIVLTARVHPGEPQASWVMRGVLDFLVSDAPDAKLLRRVFVFKVVPVLNPDGVLYGNNRCGLAGCDLNRQWKAPTAARHPTIFAIKAVMQTLPVVFYCDIHGHSRKKNVFMYGCDTPKHANPIARTFPKLLSSHWVGRQYVSLDSCNFQVNRGRESTARVVVGRDMGIANSFTLEASFCGADFGRLANQHFNLRHFDDIGLAFGQSLADYAMPDGMDRGTVYEWLQSPDECQDIRRYIETLYNGRLAEQQLAGIVPLHMTLGPLFERKGSFARLLKKPAKGTHKKKKKKKAASQPPAALVPVIVVPKQLPLPAAAITSTGTLKKPSTKPAKKAATSSGPKVILGKPGTPPPLALKKALSLPSPKIQAARLKNPPLIENNAQDGSSMSRFKSPSFRRLTQFTPPSLREAEEAPASARRRISFPTVSK</sequence>
<dbReference type="GO" id="GO:0006508">
    <property type="term" value="P:proteolysis"/>
    <property type="evidence" value="ECO:0007669"/>
    <property type="project" value="InterPro"/>
</dbReference>
<evidence type="ECO:0000256" key="3">
    <source>
        <dbReference type="ARBA" id="ARBA00024524"/>
    </source>
</evidence>
<dbReference type="GO" id="GO:0004181">
    <property type="term" value="F:metallocarboxypeptidase activity"/>
    <property type="evidence" value="ECO:0007669"/>
    <property type="project" value="InterPro"/>
</dbReference>
<dbReference type="STRING" id="157072.A0A024TKN5"/>
<proteinExistence type="inferred from homology"/>
<evidence type="ECO:0000256" key="1">
    <source>
        <dbReference type="ARBA" id="ARBA00001947"/>
    </source>
</evidence>